<evidence type="ECO:0000313" key="1">
    <source>
        <dbReference type="EMBL" id="MFC3832879.1"/>
    </source>
</evidence>
<name>A0ABV7Z780_9DEIO</name>
<gene>
    <name evidence="1" type="ORF">ACFOSB_08420</name>
</gene>
<organism evidence="1 2">
    <name type="scientific">Deinococcus rufus</name>
    <dbReference type="NCBI Taxonomy" id="2136097"/>
    <lineage>
        <taxon>Bacteria</taxon>
        <taxon>Thermotogati</taxon>
        <taxon>Deinococcota</taxon>
        <taxon>Deinococci</taxon>
        <taxon>Deinococcales</taxon>
        <taxon>Deinococcaceae</taxon>
        <taxon>Deinococcus</taxon>
    </lineage>
</organism>
<sequence length="68" mass="7161">MEDQTLASDFTFSLTSFIDSAKTDGGTPENVVLSRPVGSVTYQCSRCCTQTYPPSCGGGGGIVDFEDI</sequence>
<protein>
    <submittedName>
        <fullName evidence="1">Uncharacterized protein</fullName>
    </submittedName>
</protein>
<proteinExistence type="predicted"/>
<dbReference type="Proteomes" id="UP001595803">
    <property type="component" value="Unassembled WGS sequence"/>
</dbReference>
<dbReference type="EMBL" id="JBHRZG010000009">
    <property type="protein sequence ID" value="MFC3832879.1"/>
    <property type="molecule type" value="Genomic_DNA"/>
</dbReference>
<keyword evidence="2" id="KW-1185">Reference proteome</keyword>
<reference evidence="2" key="1">
    <citation type="journal article" date="2019" name="Int. J. Syst. Evol. Microbiol.">
        <title>The Global Catalogue of Microorganisms (GCM) 10K type strain sequencing project: providing services to taxonomists for standard genome sequencing and annotation.</title>
        <authorList>
            <consortium name="The Broad Institute Genomics Platform"/>
            <consortium name="The Broad Institute Genome Sequencing Center for Infectious Disease"/>
            <person name="Wu L."/>
            <person name="Ma J."/>
        </authorList>
    </citation>
    <scope>NUCLEOTIDE SEQUENCE [LARGE SCALE GENOMIC DNA]</scope>
    <source>
        <strain evidence="2">CCTCC AB 2017081</strain>
    </source>
</reference>
<dbReference type="RefSeq" id="WP_322474768.1">
    <property type="nucleotide sequence ID" value="NZ_JBHRZG010000009.1"/>
</dbReference>
<accession>A0ABV7Z780</accession>
<evidence type="ECO:0000313" key="2">
    <source>
        <dbReference type="Proteomes" id="UP001595803"/>
    </source>
</evidence>
<comment type="caution">
    <text evidence="1">The sequence shown here is derived from an EMBL/GenBank/DDBJ whole genome shotgun (WGS) entry which is preliminary data.</text>
</comment>